<gene>
    <name evidence="4" type="ORF">ACFOZ4_13585</name>
</gene>
<name>A0ABV8LM36_9ACTN</name>
<evidence type="ECO:0000256" key="2">
    <source>
        <dbReference type="ARBA" id="ARBA00023315"/>
    </source>
</evidence>
<feature type="domain" description="N-acetyltransferase" evidence="3">
    <location>
        <begin position="4"/>
        <end position="146"/>
    </location>
</feature>
<dbReference type="InterPro" id="IPR000182">
    <property type="entry name" value="GNAT_dom"/>
</dbReference>
<comment type="caution">
    <text evidence="4">The sequence shown here is derived from an EMBL/GenBank/DDBJ whole genome shotgun (WGS) entry which is preliminary data.</text>
</comment>
<dbReference type="PROSITE" id="PS51186">
    <property type="entry name" value="GNAT"/>
    <property type="match status" value="2"/>
</dbReference>
<sequence length="296" mass="32147">MSSLTIRAVSTDADYEAWRSVRLAVYPYERTATLAELKSRASADRQLFVVERDGVLVAAGGLIPSSIGGTGSVAPWVLPDFRRQGIGAELLAYLVGEARRRGFPAASGNADDAGSAAFAERYGFVEVDRQVEQVRAIGDEPAAVAPLGVSLVTVAERPELWREAYEPLGLPGVADMAVSAPMKVSLAEWEDEWLGEPSATFLAIDDATGDLIGTAGLILDTDQTDRAENAFTTVRRDWRGRGVASAVKRATLHWAANKGLREVYTWTQRGNADMRRLNEYLGYATRTISVRLEQTL</sequence>
<evidence type="ECO:0000259" key="3">
    <source>
        <dbReference type="PROSITE" id="PS51186"/>
    </source>
</evidence>
<evidence type="ECO:0000313" key="5">
    <source>
        <dbReference type="Proteomes" id="UP001595816"/>
    </source>
</evidence>
<dbReference type="InterPro" id="IPR050832">
    <property type="entry name" value="Bact_Acetyltransf"/>
</dbReference>
<dbReference type="SUPFAM" id="SSF55729">
    <property type="entry name" value="Acyl-CoA N-acyltransferases (Nat)"/>
    <property type="match status" value="2"/>
</dbReference>
<dbReference type="PANTHER" id="PTHR43877">
    <property type="entry name" value="AMINOALKYLPHOSPHONATE N-ACETYLTRANSFERASE-RELATED-RELATED"/>
    <property type="match status" value="1"/>
</dbReference>
<dbReference type="RefSeq" id="WP_253755337.1">
    <property type="nucleotide sequence ID" value="NZ_JAMZDZ010000001.1"/>
</dbReference>
<dbReference type="EC" id="2.3.1.-" evidence="4"/>
<protein>
    <submittedName>
        <fullName evidence="4">GNAT family N-acetyltransferase</fullName>
        <ecNumber evidence="4">2.3.1.-</ecNumber>
    </submittedName>
</protein>
<proteinExistence type="predicted"/>
<organism evidence="4 5">
    <name type="scientific">Hamadaea flava</name>
    <dbReference type="NCBI Taxonomy" id="1742688"/>
    <lineage>
        <taxon>Bacteria</taxon>
        <taxon>Bacillati</taxon>
        <taxon>Actinomycetota</taxon>
        <taxon>Actinomycetes</taxon>
        <taxon>Micromonosporales</taxon>
        <taxon>Micromonosporaceae</taxon>
        <taxon>Hamadaea</taxon>
    </lineage>
</organism>
<dbReference type="Pfam" id="PF00583">
    <property type="entry name" value="Acetyltransf_1"/>
    <property type="match status" value="2"/>
</dbReference>
<keyword evidence="2 4" id="KW-0012">Acyltransferase</keyword>
<evidence type="ECO:0000256" key="1">
    <source>
        <dbReference type="ARBA" id="ARBA00022679"/>
    </source>
</evidence>
<dbReference type="InterPro" id="IPR016181">
    <property type="entry name" value="Acyl_CoA_acyltransferase"/>
</dbReference>
<dbReference type="Proteomes" id="UP001595816">
    <property type="component" value="Unassembled WGS sequence"/>
</dbReference>
<keyword evidence="1 4" id="KW-0808">Transferase</keyword>
<keyword evidence="5" id="KW-1185">Reference proteome</keyword>
<dbReference type="CDD" id="cd04301">
    <property type="entry name" value="NAT_SF"/>
    <property type="match status" value="2"/>
</dbReference>
<accession>A0ABV8LM36</accession>
<dbReference type="GO" id="GO:0016746">
    <property type="term" value="F:acyltransferase activity"/>
    <property type="evidence" value="ECO:0007669"/>
    <property type="project" value="UniProtKB-KW"/>
</dbReference>
<dbReference type="EMBL" id="JBHSAY010000006">
    <property type="protein sequence ID" value="MFC4131638.1"/>
    <property type="molecule type" value="Genomic_DNA"/>
</dbReference>
<reference evidence="5" key="1">
    <citation type="journal article" date="2019" name="Int. J. Syst. Evol. Microbiol.">
        <title>The Global Catalogue of Microorganisms (GCM) 10K type strain sequencing project: providing services to taxonomists for standard genome sequencing and annotation.</title>
        <authorList>
            <consortium name="The Broad Institute Genomics Platform"/>
            <consortium name="The Broad Institute Genome Sequencing Center for Infectious Disease"/>
            <person name="Wu L."/>
            <person name="Ma J."/>
        </authorList>
    </citation>
    <scope>NUCLEOTIDE SEQUENCE [LARGE SCALE GENOMIC DNA]</scope>
    <source>
        <strain evidence="5">CGMCC 4.7289</strain>
    </source>
</reference>
<evidence type="ECO:0000313" key="4">
    <source>
        <dbReference type="EMBL" id="MFC4131638.1"/>
    </source>
</evidence>
<feature type="domain" description="N-acetyltransferase" evidence="3">
    <location>
        <begin position="147"/>
        <end position="296"/>
    </location>
</feature>
<dbReference type="Gene3D" id="3.40.630.30">
    <property type="match status" value="1"/>
</dbReference>